<comment type="caution">
    <text evidence="2">The sequence shown here is derived from an EMBL/GenBank/DDBJ whole genome shotgun (WGS) entry which is preliminary data.</text>
</comment>
<feature type="region of interest" description="Disordered" evidence="1">
    <location>
        <begin position="135"/>
        <end position="156"/>
    </location>
</feature>
<dbReference type="EMBL" id="CADEAL010003402">
    <property type="protein sequence ID" value="CAB1444527.1"/>
    <property type="molecule type" value="Genomic_DNA"/>
</dbReference>
<name>A0A9N7V7T2_PLEPL</name>
<evidence type="ECO:0000313" key="3">
    <source>
        <dbReference type="Proteomes" id="UP001153269"/>
    </source>
</evidence>
<keyword evidence="3" id="KW-1185">Reference proteome</keyword>
<proteinExistence type="predicted"/>
<protein>
    <submittedName>
        <fullName evidence="2">Uncharacterized protein</fullName>
    </submittedName>
</protein>
<feature type="region of interest" description="Disordered" evidence="1">
    <location>
        <begin position="55"/>
        <end position="79"/>
    </location>
</feature>
<evidence type="ECO:0000256" key="1">
    <source>
        <dbReference type="SAM" id="MobiDB-lite"/>
    </source>
</evidence>
<dbReference type="AlphaFoldDB" id="A0A9N7V7T2"/>
<accession>A0A9N7V7T2</accession>
<organism evidence="2 3">
    <name type="scientific">Pleuronectes platessa</name>
    <name type="common">European plaice</name>
    <dbReference type="NCBI Taxonomy" id="8262"/>
    <lineage>
        <taxon>Eukaryota</taxon>
        <taxon>Metazoa</taxon>
        <taxon>Chordata</taxon>
        <taxon>Craniata</taxon>
        <taxon>Vertebrata</taxon>
        <taxon>Euteleostomi</taxon>
        <taxon>Actinopterygii</taxon>
        <taxon>Neopterygii</taxon>
        <taxon>Teleostei</taxon>
        <taxon>Neoteleostei</taxon>
        <taxon>Acanthomorphata</taxon>
        <taxon>Carangaria</taxon>
        <taxon>Pleuronectiformes</taxon>
        <taxon>Pleuronectoidei</taxon>
        <taxon>Pleuronectidae</taxon>
        <taxon>Pleuronectes</taxon>
    </lineage>
</organism>
<reference evidence="2" key="1">
    <citation type="submission" date="2020-03" db="EMBL/GenBank/DDBJ databases">
        <authorList>
            <person name="Weist P."/>
        </authorList>
    </citation>
    <scope>NUCLEOTIDE SEQUENCE</scope>
</reference>
<gene>
    <name evidence="2" type="ORF">PLEPLA_LOCUS32243</name>
</gene>
<dbReference type="Proteomes" id="UP001153269">
    <property type="component" value="Unassembled WGS sequence"/>
</dbReference>
<evidence type="ECO:0000313" key="2">
    <source>
        <dbReference type="EMBL" id="CAB1444527.1"/>
    </source>
</evidence>
<sequence length="156" mass="16373">MGKPLSRPDCLRQNPRCLGKGDEDEAYIEDCYVPQRSIYDTMRINEQIDQGAKLCQPSRSTLGSGGEGRGEGSTLSSNGTIGTDIGGVFVSRSVENAGGVKKLDERVIFDALKLTGDLQIMSPPVGIVGSGLPIAPPSSASGGRGCSGEEAASRWR</sequence>